<dbReference type="EMBL" id="LVLB01000406">
    <property type="protein sequence ID" value="KYN92970.1"/>
    <property type="molecule type" value="Genomic_DNA"/>
</dbReference>
<dbReference type="Proteomes" id="UP000076004">
    <property type="component" value="Unassembled WGS sequence"/>
</dbReference>
<comment type="caution">
    <text evidence="1">The sequence shown here is derived from an EMBL/GenBank/DDBJ whole genome shotgun (WGS) entry which is preliminary data.</text>
</comment>
<evidence type="ECO:0000313" key="2">
    <source>
        <dbReference type="Proteomes" id="UP000076004"/>
    </source>
</evidence>
<sequence length="174" mass="21106">PKQKITREDWWEENKEKVWNVMMCQYKGTDKKEKHSCPSHNNIDEEDQFLRWLTEWAKYFCKEKVKEVKALVEECKSSISTNQYNTIKDINNKACNELRNKYYKWLNNRKVEWKNLSDKYEHDKKTNQKYNGWQSSANSYVKSKCSECDCTFKELEELYEGKNDEQQLIKSLVE</sequence>
<dbReference type="VEuPathDB" id="PlasmoDB:PGABG01_0004400"/>
<dbReference type="KEGG" id="pgab:PGSY75_0040800"/>
<dbReference type="VEuPathDB" id="PlasmoDB:PGSY75_0040800"/>
<evidence type="ECO:0000313" key="1">
    <source>
        <dbReference type="EMBL" id="KYN92970.1"/>
    </source>
</evidence>
<dbReference type="GeneID" id="29774137"/>
<dbReference type="Gene3D" id="1.20.58.830">
    <property type="match status" value="1"/>
</dbReference>
<dbReference type="AlphaFoldDB" id="A0A151L1Z1"/>
<organism evidence="1 2">
    <name type="scientific">Plasmodium gaboni</name>
    <dbReference type="NCBI Taxonomy" id="647221"/>
    <lineage>
        <taxon>Eukaryota</taxon>
        <taxon>Sar</taxon>
        <taxon>Alveolata</taxon>
        <taxon>Apicomplexa</taxon>
        <taxon>Aconoidasida</taxon>
        <taxon>Haemosporida</taxon>
        <taxon>Plasmodiidae</taxon>
        <taxon>Plasmodium</taxon>
        <taxon>Plasmodium (Laverania)</taxon>
    </lineage>
</organism>
<gene>
    <name evidence="1" type="ORF">PGSY75_0040800</name>
</gene>
<reference evidence="1 2" key="1">
    <citation type="journal article" date="2016" name="Nat. Commun.">
        <title>Genomes of cryptic chimpanzee Plasmodium species reveal key evolutionary events leading to human malaria.</title>
        <authorList>
            <person name="Sundararaman S.A."/>
            <person name="Plenderleith L.J."/>
            <person name="Liu W."/>
            <person name="Loy D.E."/>
            <person name="Learn G.H."/>
            <person name="Li Y."/>
            <person name="Shaw K.S."/>
            <person name="Ayouba A."/>
            <person name="Peeters M."/>
            <person name="Speede S."/>
            <person name="Shaw G.M."/>
            <person name="Bushman F.D."/>
            <person name="Brisson D."/>
            <person name="Rayner J.C."/>
            <person name="Sharp P.M."/>
            <person name="Hahn B.H."/>
        </authorList>
    </citation>
    <scope>NUCLEOTIDE SEQUENCE [LARGE SCALE GENOMIC DNA]</scope>
    <source>
        <strain evidence="1 2">SY75</strain>
    </source>
</reference>
<dbReference type="Gene3D" id="1.20.1310.20">
    <property type="entry name" value="Duffy-antigen binding domain"/>
    <property type="match status" value="1"/>
</dbReference>
<accession>A0A151L1Z1</accession>
<protein>
    <submittedName>
        <fullName evidence="1">Putative EMP1-like protein</fullName>
    </submittedName>
</protein>
<feature type="non-terminal residue" evidence="1">
    <location>
        <position position="1"/>
    </location>
</feature>
<proteinExistence type="predicted"/>
<dbReference type="SUPFAM" id="SSF140924">
    <property type="entry name" value="Duffy binding domain-like"/>
    <property type="match status" value="1"/>
</dbReference>
<feature type="non-terminal residue" evidence="1">
    <location>
        <position position="174"/>
    </location>
</feature>
<dbReference type="InterPro" id="IPR042202">
    <property type="entry name" value="Duffy-ag-bd_sf"/>
</dbReference>
<dbReference type="RefSeq" id="XP_018638693.1">
    <property type="nucleotide sequence ID" value="XM_018783525.1"/>
</dbReference>
<name>A0A151L1Z1_9APIC</name>